<dbReference type="Proteomes" id="UP001642464">
    <property type="component" value="Unassembled WGS sequence"/>
</dbReference>
<dbReference type="Gene3D" id="1.25.10.10">
    <property type="entry name" value="Leucine-rich Repeat Variant"/>
    <property type="match status" value="1"/>
</dbReference>
<proteinExistence type="predicted"/>
<evidence type="ECO:0000256" key="1">
    <source>
        <dbReference type="ARBA" id="ARBA00022618"/>
    </source>
</evidence>
<dbReference type="SUPFAM" id="SSF48371">
    <property type="entry name" value="ARM repeat"/>
    <property type="match status" value="1"/>
</dbReference>
<keyword evidence="5" id="KW-1185">Reference proteome</keyword>
<dbReference type="EMBL" id="CAXAMM010012296">
    <property type="protein sequence ID" value="CAK9028525.1"/>
    <property type="molecule type" value="Genomic_DNA"/>
</dbReference>
<gene>
    <name evidence="4" type="ORF">SCF082_LOCUS18403</name>
</gene>
<name>A0ABP0KNT7_9DINO</name>
<feature type="domain" description="Ataxin-10" evidence="3">
    <location>
        <begin position="413"/>
        <end position="512"/>
    </location>
</feature>
<keyword evidence="2" id="KW-0131">Cell cycle</keyword>
<dbReference type="Pfam" id="PF09759">
    <property type="entry name" value="Atx10homo_assoc"/>
    <property type="match status" value="1"/>
</dbReference>
<evidence type="ECO:0000259" key="3">
    <source>
        <dbReference type="Pfam" id="PF09759"/>
    </source>
</evidence>
<evidence type="ECO:0000313" key="4">
    <source>
        <dbReference type="EMBL" id="CAK9028525.1"/>
    </source>
</evidence>
<dbReference type="PANTHER" id="PTHR13255:SF0">
    <property type="entry name" value="ATAXIN-10"/>
    <property type="match status" value="1"/>
</dbReference>
<dbReference type="InterPro" id="IPR016024">
    <property type="entry name" value="ARM-type_fold"/>
</dbReference>
<reference evidence="4 5" key="1">
    <citation type="submission" date="2024-02" db="EMBL/GenBank/DDBJ databases">
        <authorList>
            <person name="Chen Y."/>
            <person name="Shah S."/>
            <person name="Dougan E. K."/>
            <person name="Thang M."/>
            <person name="Chan C."/>
        </authorList>
    </citation>
    <scope>NUCLEOTIDE SEQUENCE [LARGE SCALE GENOMIC DNA]</scope>
</reference>
<sequence>MQPGDVRRLWDTRDLAALPAVLAEAHAVVAVSVQGLQDLLVDWLDSQEAPAEASGLPPHGWLVDGIQACVLRMLRASGQEVGAPERLAWTAGFPDGLVADVLVEALRLVRNLCTDQRGQTWLAKPLVPGLTRLLGATQALHDGGLGDAWRQRVLALARVLPQVLQNACTQAHGSPGDPGHQEAMRDLVGGDACFLPALSHALQLGAATKDAKLVRNVVMLVWVVLGNNDPPRAQVLAGSRDVIVQLLSVAPLVLNEGVLDEQAAAADAHAHLVWLFEALVLLGHAETIFSHCGHNDQARTAFIALWYGARLEEEAGAAGDQGEESGSPDGSTSAAAQLVGRSFDALTDQYVAKAEARRGSEDAEASDLEAFMLRLLGSLSVDERVYSERPCKRELLQTVLGQLAEPGTPLHARVDLLRVVGNVCFRRPTNQDAVRAVPGGLFVVLNQTGVAALDSNRFLREWAIICIRNLTESNPANQAAIAQLRLQGTVDEGLLAKAGLKLAHTSDGKPKIVRI</sequence>
<evidence type="ECO:0000256" key="2">
    <source>
        <dbReference type="ARBA" id="ARBA00023306"/>
    </source>
</evidence>
<protein>
    <submittedName>
        <fullName evidence="4">Ataxin-10 (Spinocerebellar ataxia type 10 protein homolog)</fullName>
    </submittedName>
</protein>
<dbReference type="InterPro" id="IPR051374">
    <property type="entry name" value="Ataxin-10/CTR86_families"/>
</dbReference>
<keyword evidence="1" id="KW-0132">Cell division</keyword>
<organism evidence="4 5">
    <name type="scientific">Durusdinium trenchii</name>
    <dbReference type="NCBI Taxonomy" id="1381693"/>
    <lineage>
        <taxon>Eukaryota</taxon>
        <taxon>Sar</taxon>
        <taxon>Alveolata</taxon>
        <taxon>Dinophyceae</taxon>
        <taxon>Suessiales</taxon>
        <taxon>Symbiodiniaceae</taxon>
        <taxon>Durusdinium</taxon>
    </lineage>
</organism>
<dbReference type="InterPro" id="IPR019156">
    <property type="entry name" value="Ataxin-10_domain"/>
</dbReference>
<dbReference type="InterPro" id="IPR011989">
    <property type="entry name" value="ARM-like"/>
</dbReference>
<accession>A0ABP0KNT7</accession>
<comment type="caution">
    <text evidence="4">The sequence shown here is derived from an EMBL/GenBank/DDBJ whole genome shotgun (WGS) entry which is preliminary data.</text>
</comment>
<dbReference type="PANTHER" id="PTHR13255">
    <property type="entry name" value="ATAXIN-10"/>
    <property type="match status" value="1"/>
</dbReference>
<evidence type="ECO:0000313" key="5">
    <source>
        <dbReference type="Proteomes" id="UP001642464"/>
    </source>
</evidence>